<feature type="disulfide bond" evidence="11">
    <location>
        <begin position="160"/>
        <end position="173"/>
    </location>
</feature>
<dbReference type="PANTHER" id="PTHR46605:SF2">
    <property type="entry name" value="TNFR-CYS DOMAIN-CONTAINING PROTEIN"/>
    <property type="match status" value="1"/>
</dbReference>
<dbReference type="InterPro" id="IPR041448">
    <property type="entry name" value="TNFR16_TM"/>
</dbReference>
<proteinExistence type="predicted"/>
<name>A0A1S3H569_LINAN</name>
<evidence type="ECO:0000256" key="4">
    <source>
        <dbReference type="ARBA" id="ARBA00022703"/>
    </source>
</evidence>
<organism evidence="16 17">
    <name type="scientific">Lingula anatina</name>
    <name type="common">Brachiopod</name>
    <name type="synonym">Lingula unguis</name>
    <dbReference type="NCBI Taxonomy" id="7574"/>
    <lineage>
        <taxon>Eukaryota</taxon>
        <taxon>Metazoa</taxon>
        <taxon>Spiralia</taxon>
        <taxon>Lophotrochozoa</taxon>
        <taxon>Brachiopoda</taxon>
        <taxon>Linguliformea</taxon>
        <taxon>Lingulata</taxon>
        <taxon>Lingulida</taxon>
        <taxon>Linguloidea</taxon>
        <taxon>Lingulidae</taxon>
        <taxon>Lingula</taxon>
    </lineage>
</organism>
<dbReference type="Pfam" id="PF18422">
    <property type="entry name" value="TNFR_16_TM"/>
    <property type="match status" value="1"/>
</dbReference>
<sequence>MGQWWDCVLVLVLLLKVHAELSCTSNEIEYEGVRCCSKCPPGRGVAALCSPDNDTVCRPCDVGVTFSSLHSHTEACRPCSTCGVNAHVLKKCNGTHDTQCECDSGFHYNLSEKRCEECNRCHPGWGASLACNHHYNTVCRPCPNGTYSEYVSAHLGCIVCTKCSDDHIKLQDCTPYQDTLCMAKSLLGSSKVASKTAPVSPPVNYNPGYDIIPLYCAVLGLLVIGLLAYVVVKQWQRNAAHRANKLNTTGVTPSSIRVDPTCQIQVPPSSHGSDSGVFLDSDGKPVTSTMKVRDLPPNKKKEIEVRLHHKRGGRGDWTGLARELGYTKSRITSLESHACRENHVPARYLLLEWSKNDSATVGMLVRALKSIGRHDVVKVLNGRSRKLFRAQPAEIV</sequence>
<dbReference type="Gene3D" id="6.10.250.1780">
    <property type="match status" value="1"/>
</dbReference>
<comment type="caution">
    <text evidence="11">Lacks conserved residue(s) required for the propagation of feature annotation.</text>
</comment>
<keyword evidence="2" id="KW-1003">Cell membrane</keyword>
<feature type="signal peptide" evidence="13">
    <location>
        <begin position="1"/>
        <end position="19"/>
    </location>
</feature>
<dbReference type="SUPFAM" id="SSF47986">
    <property type="entry name" value="DEATH domain"/>
    <property type="match status" value="1"/>
</dbReference>
<dbReference type="GO" id="GO:0009986">
    <property type="term" value="C:cell surface"/>
    <property type="evidence" value="ECO:0007669"/>
    <property type="project" value="TreeGrafter"/>
</dbReference>
<dbReference type="InterPro" id="IPR011029">
    <property type="entry name" value="DEATH-like_dom_sf"/>
</dbReference>
<reference evidence="17" key="1">
    <citation type="submission" date="2025-08" db="UniProtKB">
        <authorList>
            <consortium name="RefSeq"/>
        </authorList>
    </citation>
    <scope>IDENTIFICATION</scope>
    <source>
        <tissue evidence="17">Gonads</tissue>
    </source>
</reference>
<dbReference type="RefSeq" id="XP_013381112.1">
    <property type="nucleotide sequence ID" value="XM_013525658.1"/>
</dbReference>
<keyword evidence="4" id="KW-0053">Apoptosis</keyword>
<evidence type="ECO:0000256" key="5">
    <source>
        <dbReference type="ARBA" id="ARBA00022729"/>
    </source>
</evidence>
<dbReference type="OMA" id="TMDEEPC"/>
<evidence type="ECO:0000256" key="1">
    <source>
        <dbReference type="ARBA" id="ARBA00004162"/>
    </source>
</evidence>
<protein>
    <submittedName>
        <fullName evidence="17">Tumor necrosis factor receptor superfamily member 16</fullName>
    </submittedName>
</protein>
<dbReference type="GO" id="GO:0005886">
    <property type="term" value="C:plasma membrane"/>
    <property type="evidence" value="ECO:0007669"/>
    <property type="project" value="UniProtKB-SubCell"/>
</dbReference>
<evidence type="ECO:0000313" key="16">
    <source>
        <dbReference type="Proteomes" id="UP000085678"/>
    </source>
</evidence>
<dbReference type="SMART" id="SM00005">
    <property type="entry name" value="DEATH"/>
    <property type="match status" value="1"/>
</dbReference>
<evidence type="ECO:0000256" key="8">
    <source>
        <dbReference type="ARBA" id="ARBA00023136"/>
    </source>
</evidence>
<dbReference type="Pfam" id="PF00020">
    <property type="entry name" value="TNFR_c6"/>
    <property type="match status" value="2"/>
</dbReference>
<feature type="chain" id="PRO_5010299088" evidence="13">
    <location>
        <begin position="20"/>
        <end position="396"/>
    </location>
</feature>
<evidence type="ECO:0000256" key="7">
    <source>
        <dbReference type="ARBA" id="ARBA00022989"/>
    </source>
</evidence>
<dbReference type="KEGG" id="lak:106152162"/>
<feature type="disulfide bond" evidence="11">
    <location>
        <begin position="121"/>
        <end position="139"/>
    </location>
</feature>
<dbReference type="Gene3D" id="2.10.50.10">
    <property type="entry name" value="Tumor Necrosis Factor Receptor, subunit A, domain 2"/>
    <property type="match status" value="3"/>
</dbReference>
<dbReference type="SUPFAM" id="SSF57586">
    <property type="entry name" value="TNF receptor-like"/>
    <property type="match status" value="2"/>
</dbReference>
<evidence type="ECO:0000259" key="14">
    <source>
        <dbReference type="PROSITE" id="PS50017"/>
    </source>
</evidence>
<feature type="domain" description="TNFR-Cys" evidence="15">
    <location>
        <begin position="101"/>
        <end position="139"/>
    </location>
</feature>
<evidence type="ECO:0000256" key="13">
    <source>
        <dbReference type="SAM" id="SignalP"/>
    </source>
</evidence>
<evidence type="ECO:0000256" key="11">
    <source>
        <dbReference type="PROSITE-ProRule" id="PRU00206"/>
    </source>
</evidence>
<keyword evidence="7 12" id="KW-1133">Transmembrane helix</keyword>
<evidence type="ECO:0000256" key="2">
    <source>
        <dbReference type="ARBA" id="ARBA00022475"/>
    </source>
</evidence>
<dbReference type="PROSITE" id="PS50017">
    <property type="entry name" value="DEATH_DOMAIN"/>
    <property type="match status" value="1"/>
</dbReference>
<dbReference type="InterPro" id="IPR001368">
    <property type="entry name" value="TNFR/NGFR_Cys_rich_reg"/>
</dbReference>
<feature type="domain" description="TNFR-Cys" evidence="15">
    <location>
        <begin position="59"/>
        <end position="100"/>
    </location>
</feature>
<feature type="disulfide bond" evidence="11">
    <location>
        <begin position="142"/>
        <end position="157"/>
    </location>
</feature>
<dbReference type="PROSITE" id="PS00652">
    <property type="entry name" value="TNFR_NGFR_1"/>
    <property type="match status" value="1"/>
</dbReference>
<feature type="disulfide bond" evidence="11">
    <location>
        <begin position="39"/>
        <end position="57"/>
    </location>
</feature>
<dbReference type="GO" id="GO:0007266">
    <property type="term" value="P:Rho protein signal transduction"/>
    <property type="evidence" value="ECO:0007669"/>
    <property type="project" value="TreeGrafter"/>
</dbReference>
<dbReference type="InterPro" id="IPR052302">
    <property type="entry name" value="Neurotrophin_rcpt-DD"/>
</dbReference>
<evidence type="ECO:0000256" key="10">
    <source>
        <dbReference type="ARBA" id="ARBA00023180"/>
    </source>
</evidence>
<keyword evidence="16" id="KW-1185">Reference proteome</keyword>
<evidence type="ECO:0000313" key="17">
    <source>
        <dbReference type="RefSeq" id="XP_013381112.1"/>
    </source>
</evidence>
<evidence type="ECO:0000256" key="12">
    <source>
        <dbReference type="SAM" id="Phobius"/>
    </source>
</evidence>
<keyword evidence="6" id="KW-0677">Repeat</keyword>
<evidence type="ECO:0000259" key="15">
    <source>
        <dbReference type="PROSITE" id="PS50050"/>
    </source>
</evidence>
<dbReference type="OrthoDB" id="10048028at2759"/>
<dbReference type="GO" id="GO:0015026">
    <property type="term" value="F:coreceptor activity"/>
    <property type="evidence" value="ECO:0007669"/>
    <property type="project" value="TreeGrafter"/>
</dbReference>
<keyword evidence="3 12" id="KW-0812">Transmembrane</keyword>
<accession>A0A1S3H569</accession>
<dbReference type="Proteomes" id="UP000085678">
    <property type="component" value="Unplaced"/>
</dbReference>
<feature type="disulfide bond" evidence="11">
    <location>
        <begin position="82"/>
        <end position="100"/>
    </location>
</feature>
<keyword evidence="5 13" id="KW-0732">Signal</keyword>
<feature type="repeat" description="TNFR-Cys" evidence="11">
    <location>
        <begin position="22"/>
        <end position="57"/>
    </location>
</feature>
<feature type="domain" description="TNFR-Cys" evidence="15">
    <location>
        <begin position="141"/>
        <end position="181"/>
    </location>
</feature>
<evidence type="ECO:0000256" key="3">
    <source>
        <dbReference type="ARBA" id="ARBA00022692"/>
    </source>
</evidence>
<dbReference type="PANTHER" id="PTHR46605">
    <property type="entry name" value="TUMOR NECROSIS FACTOR RECEPTOR"/>
    <property type="match status" value="1"/>
</dbReference>
<dbReference type="GO" id="GO:0006915">
    <property type="term" value="P:apoptotic process"/>
    <property type="evidence" value="ECO:0007669"/>
    <property type="project" value="UniProtKB-KW"/>
</dbReference>
<dbReference type="Gene3D" id="1.10.533.10">
    <property type="entry name" value="Death Domain, Fas"/>
    <property type="match status" value="1"/>
</dbReference>
<dbReference type="GO" id="GO:0005035">
    <property type="term" value="F:death receptor activity"/>
    <property type="evidence" value="ECO:0007669"/>
    <property type="project" value="TreeGrafter"/>
</dbReference>
<keyword evidence="8 12" id="KW-0472">Membrane</keyword>
<evidence type="ECO:0000256" key="9">
    <source>
        <dbReference type="ARBA" id="ARBA00023157"/>
    </source>
</evidence>
<evidence type="ECO:0000256" key="6">
    <source>
        <dbReference type="ARBA" id="ARBA00022737"/>
    </source>
</evidence>
<keyword evidence="17" id="KW-0675">Receptor</keyword>
<feature type="transmembrane region" description="Helical" evidence="12">
    <location>
        <begin position="212"/>
        <end position="232"/>
    </location>
</feature>
<feature type="repeat" description="TNFR-Cys" evidence="11">
    <location>
        <begin position="101"/>
        <end position="139"/>
    </location>
</feature>
<comment type="subcellular location">
    <subcellularLocation>
        <location evidence="1">Cell membrane</location>
        <topology evidence="1">Single-pass membrane protein</topology>
    </subcellularLocation>
</comment>
<dbReference type="Pfam" id="PF00531">
    <property type="entry name" value="Death"/>
    <property type="match status" value="1"/>
</dbReference>
<keyword evidence="10" id="KW-0325">Glycoprotein</keyword>
<dbReference type="GeneID" id="106152162"/>
<feature type="disulfide bond" evidence="11">
    <location>
        <begin position="36"/>
        <end position="49"/>
    </location>
</feature>
<feature type="repeat" description="TNFR-Cys" evidence="11">
    <location>
        <begin position="141"/>
        <end position="181"/>
    </location>
</feature>
<feature type="disulfide bond" evidence="11">
    <location>
        <begin position="163"/>
        <end position="181"/>
    </location>
</feature>
<feature type="disulfide bond" evidence="11">
    <location>
        <begin position="118"/>
        <end position="131"/>
    </location>
</feature>
<dbReference type="AlphaFoldDB" id="A0A1S3H569"/>
<feature type="domain" description="Death" evidence="14">
    <location>
        <begin position="316"/>
        <end position="384"/>
    </location>
</feature>
<feature type="repeat" description="TNFR-Cys" evidence="11">
    <location>
        <begin position="59"/>
        <end position="100"/>
    </location>
</feature>
<dbReference type="GO" id="GO:0048406">
    <property type="term" value="F:nerve growth factor binding"/>
    <property type="evidence" value="ECO:0007669"/>
    <property type="project" value="TreeGrafter"/>
</dbReference>
<dbReference type="InterPro" id="IPR000488">
    <property type="entry name" value="Death_dom"/>
</dbReference>
<dbReference type="PROSITE" id="PS50050">
    <property type="entry name" value="TNFR_NGFR_2"/>
    <property type="match status" value="4"/>
</dbReference>
<dbReference type="SMART" id="SM00208">
    <property type="entry name" value="TNFR"/>
    <property type="match status" value="4"/>
</dbReference>
<keyword evidence="9 11" id="KW-1015">Disulfide bond</keyword>
<dbReference type="InParanoid" id="A0A1S3H569"/>
<feature type="domain" description="TNFR-Cys" evidence="15">
    <location>
        <begin position="22"/>
        <end position="57"/>
    </location>
</feature>
<feature type="disulfide bond" evidence="11">
    <location>
        <begin position="79"/>
        <end position="92"/>
    </location>
</feature>
<gene>
    <name evidence="17" type="primary">LOC106152162</name>
</gene>